<gene>
    <name evidence="1" type="ORF">MNBD_ALPHA05-668</name>
</gene>
<proteinExistence type="predicted"/>
<sequence>MRNAQRAFERIGEGGWREIIAVGFDHEANDGAVMNIKRACANQIFIHNRIEETVIGDIV</sequence>
<dbReference type="EMBL" id="UOEH01000289">
    <property type="protein sequence ID" value="VAV99888.1"/>
    <property type="molecule type" value="Genomic_DNA"/>
</dbReference>
<protein>
    <submittedName>
        <fullName evidence="1">Uncharacterized protein</fullName>
    </submittedName>
</protein>
<name>A0A3B0SGI9_9ZZZZ</name>
<organism evidence="1">
    <name type="scientific">hydrothermal vent metagenome</name>
    <dbReference type="NCBI Taxonomy" id="652676"/>
    <lineage>
        <taxon>unclassified sequences</taxon>
        <taxon>metagenomes</taxon>
        <taxon>ecological metagenomes</taxon>
    </lineage>
</organism>
<dbReference type="AlphaFoldDB" id="A0A3B0SGI9"/>
<reference evidence="1" key="1">
    <citation type="submission" date="2018-06" db="EMBL/GenBank/DDBJ databases">
        <authorList>
            <person name="Zhirakovskaya E."/>
        </authorList>
    </citation>
    <scope>NUCLEOTIDE SEQUENCE</scope>
</reference>
<evidence type="ECO:0000313" key="1">
    <source>
        <dbReference type="EMBL" id="VAV99888.1"/>
    </source>
</evidence>
<accession>A0A3B0SGI9</accession>
<feature type="non-terminal residue" evidence="1">
    <location>
        <position position="59"/>
    </location>
</feature>